<organism evidence="2 3">
    <name type="scientific">Paracoccus seriniphilus</name>
    <dbReference type="NCBI Taxonomy" id="184748"/>
    <lineage>
        <taxon>Bacteria</taxon>
        <taxon>Pseudomonadati</taxon>
        <taxon>Pseudomonadota</taxon>
        <taxon>Alphaproteobacteria</taxon>
        <taxon>Rhodobacterales</taxon>
        <taxon>Paracoccaceae</taxon>
        <taxon>Paracoccus</taxon>
    </lineage>
</organism>
<dbReference type="Proteomes" id="UP000198307">
    <property type="component" value="Unassembled WGS sequence"/>
</dbReference>
<gene>
    <name evidence="2" type="ORF">SAMN05444959_10356</name>
</gene>
<name>A0A239PQZ3_9RHOB</name>
<evidence type="ECO:0000313" key="2">
    <source>
        <dbReference type="EMBL" id="SNT72558.1"/>
    </source>
</evidence>
<evidence type="ECO:0000313" key="3">
    <source>
        <dbReference type="Proteomes" id="UP000198307"/>
    </source>
</evidence>
<feature type="region of interest" description="Disordered" evidence="1">
    <location>
        <begin position="89"/>
        <end position="133"/>
    </location>
</feature>
<proteinExistence type="predicted"/>
<dbReference type="AlphaFoldDB" id="A0A239PQZ3"/>
<reference evidence="2 3" key="1">
    <citation type="submission" date="2017-07" db="EMBL/GenBank/DDBJ databases">
        <authorList>
            <person name="Sun Z.S."/>
            <person name="Albrecht U."/>
            <person name="Echele G."/>
            <person name="Lee C.C."/>
        </authorList>
    </citation>
    <scope>NUCLEOTIDE SEQUENCE [LARGE SCALE GENOMIC DNA]</scope>
    <source>
        <strain evidence="2 3">DSM 14827</strain>
    </source>
</reference>
<feature type="compositionally biased region" description="Low complexity" evidence="1">
    <location>
        <begin position="89"/>
        <end position="128"/>
    </location>
</feature>
<keyword evidence="3" id="KW-1185">Reference proteome</keyword>
<dbReference type="EMBL" id="FZQB01000003">
    <property type="protein sequence ID" value="SNT72558.1"/>
    <property type="molecule type" value="Genomic_DNA"/>
</dbReference>
<sequence length="217" mass="22217">MSCSSWNSIPCTVNIGMIAPNFNCHGMTPARPISWRRNGNLSMARLISRASQGKGLRSLTCPSLSMTTSEKPRGCNSWRQGLLASGSASVITTTSRSTRASGRLRKASSCSRKAGSSGASAKTTTGRATQRNCSGSTLDASYSVMATASASGTAGASTSSGLCGCGKGISGTTDGTAASRAGPMAARAIANNRKFNFIGTSSLYEYRTSQPLGKDGS</sequence>
<evidence type="ECO:0000256" key="1">
    <source>
        <dbReference type="SAM" id="MobiDB-lite"/>
    </source>
</evidence>
<protein>
    <submittedName>
        <fullName evidence="2">Uncharacterized protein</fullName>
    </submittedName>
</protein>
<accession>A0A239PQZ3</accession>